<evidence type="ECO:0000313" key="2">
    <source>
        <dbReference type="Proteomes" id="UP001526143"/>
    </source>
</evidence>
<dbReference type="RefSeq" id="WP_263744614.1">
    <property type="nucleotide sequence ID" value="NZ_JAOWRF010000091.1"/>
</dbReference>
<gene>
    <name evidence="1" type="ORF">OGM63_06135</name>
</gene>
<name>A0ABT3AVE0_9CYAN</name>
<dbReference type="Proteomes" id="UP001526143">
    <property type="component" value="Unassembled WGS sequence"/>
</dbReference>
<dbReference type="EMBL" id="JAOWRF010000091">
    <property type="protein sequence ID" value="MCV3213107.1"/>
    <property type="molecule type" value="Genomic_DNA"/>
</dbReference>
<accession>A0ABT3AVE0</accession>
<keyword evidence="2" id="KW-1185">Reference proteome</keyword>
<protein>
    <submittedName>
        <fullName evidence="1">Uncharacterized protein</fullName>
    </submittedName>
</protein>
<organism evidence="1 2">
    <name type="scientific">Plectonema radiosum NIES-515</name>
    <dbReference type="NCBI Taxonomy" id="2986073"/>
    <lineage>
        <taxon>Bacteria</taxon>
        <taxon>Bacillati</taxon>
        <taxon>Cyanobacteriota</taxon>
        <taxon>Cyanophyceae</taxon>
        <taxon>Oscillatoriophycideae</taxon>
        <taxon>Oscillatoriales</taxon>
        <taxon>Microcoleaceae</taxon>
        <taxon>Plectonema</taxon>
    </lineage>
</organism>
<comment type="caution">
    <text evidence="1">The sequence shown here is derived from an EMBL/GenBank/DDBJ whole genome shotgun (WGS) entry which is preliminary data.</text>
</comment>
<evidence type="ECO:0000313" key="1">
    <source>
        <dbReference type="EMBL" id="MCV3213107.1"/>
    </source>
</evidence>
<proteinExistence type="predicted"/>
<sequence>MEIKDTQLQLFDVVGTRICSLASILERINIRIQEVAIYFSPDRLNADVQALSHILDGDSLLMVRGNFPAENEKFMLPRSARC</sequence>
<reference evidence="1 2" key="1">
    <citation type="submission" date="2022-10" db="EMBL/GenBank/DDBJ databases">
        <title>Identification of biosynthetic pathway for the production of the potent trypsin inhibitor radiosumin.</title>
        <authorList>
            <person name="Fewer D.P."/>
            <person name="Delbaje E."/>
            <person name="Ouyang X."/>
            <person name="Agostino P.D."/>
            <person name="Wahlsten M."/>
            <person name="Jokela J."/>
            <person name="Permi P."/>
            <person name="Haapaniemi E."/>
            <person name="Koistinen H."/>
        </authorList>
    </citation>
    <scope>NUCLEOTIDE SEQUENCE [LARGE SCALE GENOMIC DNA]</scope>
    <source>
        <strain evidence="1 2">NIES-515</strain>
    </source>
</reference>